<reference evidence="1" key="1">
    <citation type="journal article" date="2020" name="bioRxiv">
        <title>A rank-normalized archaeal taxonomy based on genome phylogeny resolves widespread incomplete and uneven classifications.</title>
        <authorList>
            <person name="Rinke C."/>
            <person name="Chuvochina M."/>
            <person name="Mussig A.J."/>
            <person name="Chaumeil P.-A."/>
            <person name="Waite D.W."/>
            <person name="Whitman W.B."/>
            <person name="Parks D.H."/>
            <person name="Hugenholtz P."/>
        </authorList>
    </citation>
    <scope>NUCLEOTIDE SEQUENCE</scope>
    <source>
        <strain evidence="1">UBA8839</strain>
    </source>
</reference>
<evidence type="ECO:0000313" key="2">
    <source>
        <dbReference type="Proteomes" id="UP000651120"/>
    </source>
</evidence>
<accession>A0A832SQ24</accession>
<dbReference type="RefSeq" id="WP_011007387.1">
    <property type="nucleotide sequence ID" value="NZ_DAIOPL010000006.1"/>
</dbReference>
<proteinExistence type="predicted"/>
<dbReference type="Proteomes" id="UP000651120">
    <property type="component" value="Unassembled WGS sequence"/>
</dbReference>
<protein>
    <submittedName>
        <fullName evidence="1">Uncharacterized protein</fullName>
    </submittedName>
</protein>
<sequence>MSKAPIDEVISRIRNGENLEVIGYEGDMAVVEKVKGIVKGEFAKEELSELKKRRPRGGPTEEQLELAAEVAKRLAEARKMFKVIFGPKEVTIRTGGGFIRVSEDAVKLAGYASLNDDPIPLVIDLLREYGEVKLLRPLK</sequence>
<name>A0A832SQ24_9CREN</name>
<dbReference type="GeneID" id="1465140"/>
<dbReference type="OMA" id="KFKVVFG"/>
<gene>
    <name evidence="1" type="ORF">HA333_00860</name>
</gene>
<dbReference type="AlphaFoldDB" id="A0A832SQ24"/>
<comment type="caution">
    <text evidence="1">The sequence shown here is derived from an EMBL/GenBank/DDBJ whole genome shotgun (WGS) entry which is preliminary data.</text>
</comment>
<organism evidence="1 2">
    <name type="scientific">Pyrobaculum aerophilum</name>
    <dbReference type="NCBI Taxonomy" id="13773"/>
    <lineage>
        <taxon>Archaea</taxon>
        <taxon>Thermoproteota</taxon>
        <taxon>Thermoprotei</taxon>
        <taxon>Thermoproteales</taxon>
        <taxon>Thermoproteaceae</taxon>
        <taxon>Pyrobaculum</taxon>
    </lineage>
</organism>
<dbReference type="EMBL" id="DUJP01000006">
    <property type="protein sequence ID" value="HII46050.1"/>
    <property type="molecule type" value="Genomic_DNA"/>
</dbReference>
<evidence type="ECO:0000313" key="1">
    <source>
        <dbReference type="EMBL" id="HII46050.1"/>
    </source>
</evidence>